<protein>
    <submittedName>
        <fullName evidence="1">Uncharacterized protein</fullName>
    </submittedName>
</protein>
<comment type="caution">
    <text evidence="1">The sequence shown here is derived from an EMBL/GenBank/DDBJ whole genome shotgun (WGS) entry which is preliminary data.</text>
</comment>
<dbReference type="RefSeq" id="WP_132004702.1">
    <property type="nucleotide sequence ID" value="NZ_SMFK01000004.1"/>
</dbReference>
<reference evidence="1 2" key="1">
    <citation type="submission" date="2019-03" db="EMBL/GenBank/DDBJ databases">
        <title>Flavobacterium AR-3-4 sp. nov. isolated from arctic soil.</title>
        <authorList>
            <person name="Chaudhary D.K."/>
        </authorList>
    </citation>
    <scope>NUCLEOTIDE SEQUENCE [LARGE SCALE GENOMIC DNA]</scope>
    <source>
        <strain evidence="1 2">AR-3-4</strain>
    </source>
</reference>
<evidence type="ECO:0000313" key="1">
    <source>
        <dbReference type="EMBL" id="TDD97510.1"/>
    </source>
</evidence>
<accession>A0A4R5CGD0</accession>
<dbReference type="AlphaFoldDB" id="A0A4R5CGD0"/>
<keyword evidence="2" id="KW-1185">Reference proteome</keyword>
<organism evidence="1 2">
    <name type="scientific">Flavobacterium cellulosilyticum</name>
    <dbReference type="NCBI Taxonomy" id="2541731"/>
    <lineage>
        <taxon>Bacteria</taxon>
        <taxon>Pseudomonadati</taxon>
        <taxon>Bacteroidota</taxon>
        <taxon>Flavobacteriia</taxon>
        <taxon>Flavobacteriales</taxon>
        <taxon>Flavobacteriaceae</taxon>
        <taxon>Flavobacterium</taxon>
    </lineage>
</organism>
<gene>
    <name evidence="1" type="ORF">E0F76_09410</name>
</gene>
<proteinExistence type="predicted"/>
<sequence length="160" mass="18702">MNIKITFIFLFTLLSIGTYSQKKTQKLYQIIISKSDEKDIKNRDFVKIDSLGNILSFNKETGEKVNLKSFNKALTKFVTEESEVKKIPGSNNFSPLTVMPGKGQYSFGITIIFLEDYHNEKEFKTKTEYKWTSVSDTNQRELFFKYLSKEDKLVMEKFLD</sequence>
<dbReference type="Proteomes" id="UP000295479">
    <property type="component" value="Unassembled WGS sequence"/>
</dbReference>
<evidence type="ECO:0000313" key="2">
    <source>
        <dbReference type="Proteomes" id="UP000295479"/>
    </source>
</evidence>
<dbReference type="EMBL" id="SMFK01000004">
    <property type="protein sequence ID" value="TDD97510.1"/>
    <property type="molecule type" value="Genomic_DNA"/>
</dbReference>
<name>A0A4R5CGD0_9FLAO</name>